<dbReference type="AlphaFoldDB" id="A0A3E2NLX9"/>
<evidence type="ECO:0000313" key="2">
    <source>
        <dbReference type="EMBL" id="RFZ82005.1"/>
    </source>
</evidence>
<evidence type="ECO:0000313" key="3">
    <source>
        <dbReference type="Proteomes" id="UP000260823"/>
    </source>
</evidence>
<organism evidence="2 3">
    <name type="scientific">Mucilaginibacter terrenus</name>
    <dbReference type="NCBI Taxonomy" id="2482727"/>
    <lineage>
        <taxon>Bacteria</taxon>
        <taxon>Pseudomonadati</taxon>
        <taxon>Bacteroidota</taxon>
        <taxon>Sphingobacteriia</taxon>
        <taxon>Sphingobacteriales</taxon>
        <taxon>Sphingobacteriaceae</taxon>
        <taxon>Mucilaginibacter</taxon>
    </lineage>
</organism>
<comment type="caution">
    <text evidence="2">The sequence shown here is derived from an EMBL/GenBank/DDBJ whole genome shotgun (WGS) entry which is preliminary data.</text>
</comment>
<dbReference type="EMBL" id="QWDE01000003">
    <property type="protein sequence ID" value="RFZ82005.1"/>
    <property type="molecule type" value="Genomic_DNA"/>
</dbReference>
<sequence length="205" mass="23411">MTSRFFITALLLIVAKPSFSQSVNLLQQFDKIPLGGQKYELIGYMSNHESFGMEEKEYEFIYKGHSSKSYANDTVRVVLDFQEGVLYRKVLKFKYPISQMDYAKSQYLKTQNYLRANNKWLTVYTGTISNEAFGGDIGESVTFNLTKSIKKTNHKEAIFEATLDFKYNEYSKVTTATVIGYEVCVESVDLTKTSLDAQKGYTATQ</sequence>
<dbReference type="Proteomes" id="UP000260823">
    <property type="component" value="Unassembled WGS sequence"/>
</dbReference>
<feature type="chain" id="PRO_5017799114" description="DUF3108 domain-containing protein" evidence="1">
    <location>
        <begin position="21"/>
        <end position="205"/>
    </location>
</feature>
<protein>
    <recommendedName>
        <fullName evidence="4">DUF3108 domain-containing protein</fullName>
    </recommendedName>
</protein>
<name>A0A3E2NLX9_9SPHI</name>
<proteinExistence type="predicted"/>
<evidence type="ECO:0008006" key="4">
    <source>
        <dbReference type="Google" id="ProtNLM"/>
    </source>
</evidence>
<reference evidence="2 3" key="1">
    <citation type="submission" date="2018-08" db="EMBL/GenBank/DDBJ databases">
        <title>Mucilaginibacter terrae sp. nov., isolated from manganese diggings.</title>
        <authorList>
            <person name="Huang Y."/>
            <person name="Zhou Z."/>
        </authorList>
    </citation>
    <scope>NUCLEOTIDE SEQUENCE [LARGE SCALE GENOMIC DNA]</scope>
    <source>
        <strain evidence="2 3">ZH6</strain>
    </source>
</reference>
<gene>
    <name evidence="2" type="ORF">DYU05_15355</name>
</gene>
<keyword evidence="3" id="KW-1185">Reference proteome</keyword>
<dbReference type="RefSeq" id="WP_117384031.1">
    <property type="nucleotide sequence ID" value="NZ_QWDE01000003.1"/>
</dbReference>
<keyword evidence="1" id="KW-0732">Signal</keyword>
<feature type="signal peptide" evidence="1">
    <location>
        <begin position="1"/>
        <end position="20"/>
    </location>
</feature>
<accession>A0A3E2NLX9</accession>
<evidence type="ECO:0000256" key="1">
    <source>
        <dbReference type="SAM" id="SignalP"/>
    </source>
</evidence>